<sequence>MRLNHLALAVRDIERSRRFYETYFGFDAGPASRYEDGTLIIRDREGFDLALHPDPDPRRLPDFAHFGFTTPDVAGRLALLERDGVPIVERWSEPGFDSFKCVDPDGYVVEVYWEEPVSEA</sequence>
<dbReference type="InterPro" id="IPR051332">
    <property type="entry name" value="Fosfomycin_Res_Enzymes"/>
</dbReference>
<dbReference type="CDD" id="cd06587">
    <property type="entry name" value="VOC"/>
    <property type="match status" value="1"/>
</dbReference>
<keyword evidence="2" id="KW-0560">Oxidoreductase</keyword>
<evidence type="ECO:0000259" key="1">
    <source>
        <dbReference type="PROSITE" id="PS51819"/>
    </source>
</evidence>
<proteinExistence type="predicted"/>
<organism evidence="2 3">
    <name type="scientific">Nonomuraea polychroma</name>
    <dbReference type="NCBI Taxonomy" id="46176"/>
    <lineage>
        <taxon>Bacteria</taxon>
        <taxon>Bacillati</taxon>
        <taxon>Actinomycetota</taxon>
        <taxon>Actinomycetes</taxon>
        <taxon>Streptosporangiales</taxon>
        <taxon>Streptosporangiaceae</taxon>
        <taxon>Nonomuraea</taxon>
    </lineage>
</organism>
<dbReference type="InterPro" id="IPR029068">
    <property type="entry name" value="Glyas_Bleomycin-R_OHBP_Dase"/>
</dbReference>
<dbReference type="GO" id="GO:0051213">
    <property type="term" value="F:dioxygenase activity"/>
    <property type="evidence" value="ECO:0007669"/>
    <property type="project" value="UniProtKB-KW"/>
</dbReference>
<dbReference type="PROSITE" id="PS51819">
    <property type="entry name" value="VOC"/>
    <property type="match status" value="1"/>
</dbReference>
<dbReference type="OrthoDB" id="317332at2"/>
<name>A0A438MM78_9ACTN</name>
<comment type="caution">
    <text evidence="2">The sequence shown here is derived from an EMBL/GenBank/DDBJ whole genome shotgun (WGS) entry which is preliminary data.</text>
</comment>
<evidence type="ECO:0000313" key="2">
    <source>
        <dbReference type="EMBL" id="RVX46872.1"/>
    </source>
</evidence>
<gene>
    <name evidence="2" type="ORF">EDD27_9784</name>
</gene>
<dbReference type="SUPFAM" id="SSF54593">
    <property type="entry name" value="Glyoxalase/Bleomycin resistance protein/Dihydroxybiphenyl dioxygenase"/>
    <property type="match status" value="1"/>
</dbReference>
<keyword evidence="3" id="KW-1185">Reference proteome</keyword>
<dbReference type="InterPro" id="IPR004360">
    <property type="entry name" value="Glyas_Fos-R_dOase_dom"/>
</dbReference>
<dbReference type="Proteomes" id="UP000284824">
    <property type="component" value="Unassembled WGS sequence"/>
</dbReference>
<feature type="domain" description="VOC" evidence="1">
    <location>
        <begin position="2"/>
        <end position="114"/>
    </location>
</feature>
<dbReference type="Gene3D" id="3.10.180.10">
    <property type="entry name" value="2,3-Dihydroxybiphenyl 1,2-Dioxygenase, domain 1"/>
    <property type="match status" value="1"/>
</dbReference>
<reference evidence="2 3" key="1">
    <citation type="submission" date="2019-01" db="EMBL/GenBank/DDBJ databases">
        <title>Sequencing the genomes of 1000 actinobacteria strains.</title>
        <authorList>
            <person name="Klenk H.-P."/>
        </authorList>
    </citation>
    <scope>NUCLEOTIDE SEQUENCE [LARGE SCALE GENOMIC DNA]</scope>
    <source>
        <strain evidence="2 3">DSM 43925</strain>
    </source>
</reference>
<dbReference type="Pfam" id="PF00903">
    <property type="entry name" value="Glyoxalase"/>
    <property type="match status" value="1"/>
</dbReference>
<dbReference type="PANTHER" id="PTHR36113:SF3">
    <property type="entry name" value="SLL5075 PROTEIN"/>
    <property type="match status" value="1"/>
</dbReference>
<dbReference type="EMBL" id="SAUN01000001">
    <property type="protein sequence ID" value="RVX46872.1"/>
    <property type="molecule type" value="Genomic_DNA"/>
</dbReference>
<dbReference type="RefSeq" id="WP_127939386.1">
    <property type="nucleotide sequence ID" value="NZ_SAUN01000001.1"/>
</dbReference>
<accession>A0A438MM78</accession>
<dbReference type="InterPro" id="IPR037523">
    <property type="entry name" value="VOC_core"/>
</dbReference>
<dbReference type="AlphaFoldDB" id="A0A438MM78"/>
<keyword evidence="2" id="KW-0223">Dioxygenase</keyword>
<protein>
    <submittedName>
        <fullName evidence="2">Glyoxalase/bleomycin resistance protein/dioxygenase superfamily protein</fullName>
    </submittedName>
</protein>
<evidence type="ECO:0000313" key="3">
    <source>
        <dbReference type="Proteomes" id="UP000284824"/>
    </source>
</evidence>
<dbReference type="PANTHER" id="PTHR36113">
    <property type="entry name" value="LYASE, PUTATIVE-RELATED-RELATED"/>
    <property type="match status" value="1"/>
</dbReference>